<evidence type="ECO:0000256" key="1">
    <source>
        <dbReference type="SAM" id="Coils"/>
    </source>
</evidence>
<dbReference type="GeneID" id="56081702"/>
<dbReference type="OrthoDB" id="177748at2157"/>
<accession>A0A7D5T9X5</accession>
<name>A0A7D5T9X5_9EURY</name>
<keyword evidence="4" id="KW-1185">Reference proteome</keyword>
<feature type="coiled-coil region" evidence="1">
    <location>
        <begin position="63"/>
        <end position="90"/>
    </location>
</feature>
<sequence>MAANADPPEQGELYPCTDRQSAGESCGHSTSDAGATGGTDAGAAGRTDLTVDHTAETLYLAKIALLEARVATLERRLESSEADLQHVVNRYERVLQGRDACRDEPLVTDEFDIEAGRPADADRTAGDDRAPERDGERSTGPLDRLRSLLR</sequence>
<dbReference type="Proteomes" id="UP000509346">
    <property type="component" value="Chromosome"/>
</dbReference>
<evidence type="ECO:0000313" key="3">
    <source>
        <dbReference type="EMBL" id="QLH80833.1"/>
    </source>
</evidence>
<proteinExistence type="predicted"/>
<dbReference type="RefSeq" id="WP_179920651.1">
    <property type="nucleotide sequence ID" value="NZ_CP058909.1"/>
</dbReference>
<reference evidence="3 4" key="1">
    <citation type="submission" date="2020-07" db="EMBL/GenBank/DDBJ databases">
        <title>Halosimplex litoreum sp. nov. and Halosimplex rubrum sp. nov., isolated from different salt environments.</title>
        <authorList>
            <person name="Cui H."/>
        </authorList>
    </citation>
    <scope>NUCLEOTIDE SEQUENCE [LARGE SCALE GENOMIC DNA]</scope>
    <source>
        <strain evidence="3 4">R2</strain>
    </source>
</reference>
<gene>
    <name evidence="3" type="ORF">HZS54_03895</name>
</gene>
<feature type="compositionally biased region" description="Polar residues" evidence="2">
    <location>
        <begin position="18"/>
        <end position="31"/>
    </location>
</feature>
<dbReference type="EMBL" id="CP058909">
    <property type="protein sequence ID" value="QLH80833.1"/>
    <property type="molecule type" value="Genomic_DNA"/>
</dbReference>
<feature type="compositionally biased region" description="Basic and acidic residues" evidence="2">
    <location>
        <begin position="114"/>
        <end position="150"/>
    </location>
</feature>
<feature type="region of interest" description="Disordered" evidence="2">
    <location>
        <begin position="1"/>
        <end position="45"/>
    </location>
</feature>
<organism evidence="3 4">
    <name type="scientific">Halosimplex pelagicum</name>
    <dbReference type="NCBI Taxonomy" id="869886"/>
    <lineage>
        <taxon>Archaea</taxon>
        <taxon>Methanobacteriati</taxon>
        <taxon>Methanobacteriota</taxon>
        <taxon>Stenosarchaea group</taxon>
        <taxon>Halobacteria</taxon>
        <taxon>Halobacteriales</taxon>
        <taxon>Haloarculaceae</taxon>
        <taxon>Halosimplex</taxon>
    </lineage>
</organism>
<evidence type="ECO:0000313" key="4">
    <source>
        <dbReference type="Proteomes" id="UP000509346"/>
    </source>
</evidence>
<evidence type="ECO:0000256" key="2">
    <source>
        <dbReference type="SAM" id="MobiDB-lite"/>
    </source>
</evidence>
<feature type="region of interest" description="Disordered" evidence="2">
    <location>
        <begin position="111"/>
        <end position="150"/>
    </location>
</feature>
<protein>
    <submittedName>
        <fullName evidence="3">Uncharacterized protein</fullName>
    </submittedName>
</protein>
<keyword evidence="1" id="KW-0175">Coiled coil</keyword>
<dbReference type="KEGG" id="hpel:HZS54_03895"/>
<dbReference type="AlphaFoldDB" id="A0A7D5T9X5"/>